<dbReference type="Gene3D" id="3.10.50.10">
    <property type="match status" value="1"/>
</dbReference>
<dbReference type="InterPro" id="IPR017853">
    <property type="entry name" value="GH"/>
</dbReference>
<dbReference type="STRING" id="1661398.A0A482VXC9"/>
<dbReference type="SMART" id="SM00636">
    <property type="entry name" value="Glyco_18"/>
    <property type="match status" value="1"/>
</dbReference>
<evidence type="ECO:0000256" key="1">
    <source>
        <dbReference type="ARBA" id="ARBA00009336"/>
    </source>
</evidence>
<dbReference type="SUPFAM" id="SSF51445">
    <property type="entry name" value="(Trans)glycosidases"/>
    <property type="match status" value="1"/>
</dbReference>
<dbReference type="GO" id="GO:0070492">
    <property type="term" value="F:oligosaccharide binding"/>
    <property type="evidence" value="ECO:0007669"/>
    <property type="project" value="TreeGrafter"/>
</dbReference>
<comment type="caution">
    <text evidence="5">The sequence shown here is derived from an EMBL/GenBank/DDBJ whole genome shotgun (WGS) entry which is preliminary data.</text>
</comment>
<keyword evidence="6" id="KW-1185">Reference proteome</keyword>
<feature type="signal peptide" evidence="3">
    <location>
        <begin position="1"/>
        <end position="21"/>
    </location>
</feature>
<dbReference type="OrthoDB" id="10254444at2759"/>
<dbReference type="InterPro" id="IPR029070">
    <property type="entry name" value="Chitinase_insertion_sf"/>
</dbReference>
<gene>
    <name evidence="5" type="ORF">BDFB_000550</name>
</gene>
<dbReference type="Pfam" id="PF00704">
    <property type="entry name" value="Glyco_hydro_18"/>
    <property type="match status" value="1"/>
</dbReference>
<evidence type="ECO:0000313" key="6">
    <source>
        <dbReference type="Proteomes" id="UP000292052"/>
    </source>
</evidence>
<dbReference type="GO" id="GO:0012505">
    <property type="term" value="C:endomembrane system"/>
    <property type="evidence" value="ECO:0007669"/>
    <property type="project" value="TreeGrafter"/>
</dbReference>
<dbReference type="Gene3D" id="3.20.20.80">
    <property type="entry name" value="Glycosidases"/>
    <property type="match status" value="1"/>
</dbReference>
<evidence type="ECO:0000256" key="3">
    <source>
        <dbReference type="SAM" id="SignalP"/>
    </source>
</evidence>
<evidence type="ECO:0000313" key="5">
    <source>
        <dbReference type="EMBL" id="RZC37434.1"/>
    </source>
</evidence>
<proteinExistence type="inferred from homology"/>
<dbReference type="FunFam" id="3.20.20.80:FF:000028">
    <property type="entry name" value="Chitinase domain-containing protein 1"/>
    <property type="match status" value="1"/>
</dbReference>
<organism evidence="5 6">
    <name type="scientific">Asbolus verrucosus</name>
    <name type="common">Desert ironclad beetle</name>
    <dbReference type="NCBI Taxonomy" id="1661398"/>
    <lineage>
        <taxon>Eukaryota</taxon>
        <taxon>Metazoa</taxon>
        <taxon>Ecdysozoa</taxon>
        <taxon>Arthropoda</taxon>
        <taxon>Hexapoda</taxon>
        <taxon>Insecta</taxon>
        <taxon>Pterygota</taxon>
        <taxon>Neoptera</taxon>
        <taxon>Endopterygota</taxon>
        <taxon>Coleoptera</taxon>
        <taxon>Polyphaga</taxon>
        <taxon>Cucujiformia</taxon>
        <taxon>Tenebrionidae</taxon>
        <taxon>Pimeliinae</taxon>
        <taxon>Asbolus</taxon>
    </lineage>
</organism>
<evidence type="ECO:0000256" key="2">
    <source>
        <dbReference type="ARBA" id="ARBA00040976"/>
    </source>
</evidence>
<dbReference type="AlphaFoldDB" id="A0A482VXC9"/>
<feature type="chain" id="PRO_5019718219" description="Chitinase domain-containing protein 1" evidence="3">
    <location>
        <begin position="22"/>
        <end position="346"/>
    </location>
</feature>
<sequence length="346" mass="39652">MLRLVFIVIALNLCANVFINATLTPKSKKSTKNHDRITAKSGPHNLTVFDRNLVTMSTSPKDILQNYKAFFKETDEYSFKGLVLGYVTPWNNHGYDIGKIFGNKFTHISPVWLELRRKSPKAYEIKGTHDVDKDWMAHVRNAGRERHIKIVPRLLFGGLTGDDFNDIFHSSKEIKALIKAIIHNAKNYDFDGFVLEIWPQFEVEIEYDPLLNLVKAIGDALAVDGLDMILVIPPKRGHNIPFTEAHFNKLYKHVTAFSLMTYDYSNPRKPGPNAPLSWVEDCIRSVCTDEKKRAKILTGLNFYGNHYHEHGGKPIVAHEYIKILEENGHGKLMYDAQIAEHYLEFE</sequence>
<accession>A0A482VXC9</accession>
<comment type="similarity">
    <text evidence="1">Belongs to the glycosyl hydrolase 18 family.</text>
</comment>
<dbReference type="GO" id="GO:0008061">
    <property type="term" value="F:chitin binding"/>
    <property type="evidence" value="ECO:0007669"/>
    <property type="project" value="InterPro"/>
</dbReference>
<reference evidence="5 6" key="1">
    <citation type="submission" date="2017-03" db="EMBL/GenBank/DDBJ databases">
        <title>Genome of the blue death feigning beetle - Asbolus verrucosus.</title>
        <authorList>
            <person name="Rider S.D."/>
        </authorList>
    </citation>
    <scope>NUCLEOTIDE SEQUENCE [LARGE SCALE GENOMIC DNA]</scope>
    <source>
        <strain evidence="5">Butters</strain>
        <tissue evidence="5">Head and leg muscle</tissue>
    </source>
</reference>
<feature type="domain" description="GH18" evidence="4">
    <location>
        <begin position="81"/>
        <end position="346"/>
    </location>
</feature>
<dbReference type="Proteomes" id="UP000292052">
    <property type="component" value="Unassembled WGS sequence"/>
</dbReference>
<protein>
    <recommendedName>
        <fullName evidence="2">Chitinase domain-containing protein 1</fullName>
    </recommendedName>
</protein>
<evidence type="ECO:0000259" key="4">
    <source>
        <dbReference type="PROSITE" id="PS51910"/>
    </source>
</evidence>
<keyword evidence="3" id="KW-0732">Signal</keyword>
<dbReference type="EMBL" id="QDEB01052710">
    <property type="protein sequence ID" value="RZC37434.1"/>
    <property type="molecule type" value="Genomic_DNA"/>
</dbReference>
<dbReference type="PANTHER" id="PTHR46066">
    <property type="entry name" value="CHITINASE DOMAIN-CONTAINING PROTEIN 1 FAMILY MEMBER"/>
    <property type="match status" value="1"/>
</dbReference>
<dbReference type="GO" id="GO:0005975">
    <property type="term" value="P:carbohydrate metabolic process"/>
    <property type="evidence" value="ECO:0007669"/>
    <property type="project" value="InterPro"/>
</dbReference>
<dbReference type="InterPro" id="IPR001223">
    <property type="entry name" value="Glyco_hydro18_cat"/>
</dbReference>
<name>A0A482VXC9_ASBVE</name>
<dbReference type="CDD" id="cd02876">
    <property type="entry name" value="GH18_SI-CLP"/>
    <property type="match status" value="1"/>
</dbReference>
<dbReference type="PANTHER" id="PTHR46066:SF2">
    <property type="entry name" value="CHITINASE DOMAIN-CONTAINING PROTEIN 1"/>
    <property type="match status" value="1"/>
</dbReference>
<dbReference type="PROSITE" id="PS51910">
    <property type="entry name" value="GH18_2"/>
    <property type="match status" value="1"/>
</dbReference>
<dbReference type="InterPro" id="IPR011583">
    <property type="entry name" value="Chitinase_II/V-like_cat"/>
</dbReference>